<dbReference type="EMBL" id="JAAIJQ010000093">
    <property type="protein sequence ID" value="NEV64480.1"/>
    <property type="molecule type" value="Genomic_DNA"/>
</dbReference>
<organism evidence="10 11">
    <name type="scientific">Thiorhodococcus minor</name>
    <dbReference type="NCBI Taxonomy" id="57489"/>
    <lineage>
        <taxon>Bacteria</taxon>
        <taxon>Pseudomonadati</taxon>
        <taxon>Pseudomonadota</taxon>
        <taxon>Gammaproteobacteria</taxon>
        <taxon>Chromatiales</taxon>
        <taxon>Chromatiaceae</taxon>
        <taxon>Thiorhodococcus</taxon>
    </lineage>
</organism>
<keyword evidence="6 7" id="KW-0592">Phosphate transport</keyword>
<dbReference type="Gene3D" id="3.40.190.10">
    <property type="entry name" value="Periplasmic binding protein-like II"/>
    <property type="match status" value="2"/>
</dbReference>
<dbReference type="PANTHER" id="PTHR42996">
    <property type="entry name" value="PHOSPHATE-BINDING PROTEIN PSTS"/>
    <property type="match status" value="1"/>
</dbReference>
<accession>A0A6M0K434</accession>
<proteinExistence type="inferred from homology"/>
<evidence type="ECO:0000256" key="6">
    <source>
        <dbReference type="ARBA" id="ARBA00022592"/>
    </source>
</evidence>
<evidence type="ECO:0000256" key="8">
    <source>
        <dbReference type="SAM" id="SignalP"/>
    </source>
</evidence>
<dbReference type="CDD" id="cd13565">
    <property type="entry name" value="PBP2_PstS"/>
    <property type="match status" value="1"/>
</dbReference>
<protein>
    <recommendedName>
        <fullName evidence="4 7">Phosphate-binding protein PstS</fullName>
    </recommendedName>
</protein>
<evidence type="ECO:0000256" key="5">
    <source>
        <dbReference type="ARBA" id="ARBA00022448"/>
    </source>
</evidence>
<evidence type="ECO:0000256" key="4">
    <source>
        <dbReference type="ARBA" id="ARBA00021889"/>
    </source>
</evidence>
<reference evidence="10 11" key="1">
    <citation type="submission" date="2020-02" db="EMBL/GenBank/DDBJ databases">
        <title>Genome sequences of Thiorhodococcus mannitoliphagus and Thiorhodococcus minor, purple sulfur photosynthetic bacteria in the gammaproteobacterial family, Chromatiaceae.</title>
        <authorList>
            <person name="Aviles F.A."/>
            <person name="Meyer T.E."/>
            <person name="Kyndt J.A."/>
        </authorList>
    </citation>
    <scope>NUCLEOTIDE SEQUENCE [LARGE SCALE GENOMIC DNA]</scope>
    <source>
        <strain evidence="10 11">DSM 11518</strain>
    </source>
</reference>
<evidence type="ECO:0000259" key="9">
    <source>
        <dbReference type="Pfam" id="PF12849"/>
    </source>
</evidence>
<evidence type="ECO:0000256" key="1">
    <source>
        <dbReference type="ARBA" id="ARBA00002841"/>
    </source>
</evidence>
<name>A0A6M0K434_9GAMM</name>
<sequence>MSYAPLLRSVSVALVALALAALSAPPRAADAVKIVGAGASFPAPIYSRWFRDYYLAHRDVKIDYQAIGSGGGVANFINGNLDFAGSDVPMSPEQIAQVEGGVVQIPVTAGAVVIAYDLPGVDALKLSREAVSGIFLGEIDHWNDPIIAAANPGVEMPDLPIFVVTRGDASGTTFVTTRHLGAISDDFMKTIGIHMSPVWPKKLQERGALLRGQGNGGVAAYIKAIPGAIGYIQYAYAHLTSMQAAVLQNRKGEYVPANGETFRSAVESFRADMDLTAIADPKGDASYPILSLSWLILRKDYPDEKAAVIRDVARYVLTEGQKVADLLGYIPLNETAASKLLAKVDQVQ</sequence>
<dbReference type="SUPFAM" id="SSF53850">
    <property type="entry name" value="Periplasmic binding protein-like II"/>
    <property type="match status" value="1"/>
</dbReference>
<dbReference type="NCBIfam" id="TIGR00975">
    <property type="entry name" value="3a0107s03"/>
    <property type="match status" value="1"/>
</dbReference>
<dbReference type="InterPro" id="IPR005673">
    <property type="entry name" value="ABC_phos-bd_PstS"/>
</dbReference>
<dbReference type="Proteomes" id="UP000483379">
    <property type="component" value="Unassembled WGS sequence"/>
</dbReference>
<dbReference type="GO" id="GO:0042301">
    <property type="term" value="F:phosphate ion binding"/>
    <property type="evidence" value="ECO:0007669"/>
    <property type="project" value="InterPro"/>
</dbReference>
<comment type="caution">
    <text evidence="10">The sequence shown here is derived from an EMBL/GenBank/DDBJ whole genome shotgun (WGS) entry which is preliminary data.</text>
</comment>
<dbReference type="InterPro" id="IPR050962">
    <property type="entry name" value="Phosphate-bind_PstS"/>
</dbReference>
<feature type="signal peptide" evidence="8">
    <location>
        <begin position="1"/>
        <end position="28"/>
    </location>
</feature>
<dbReference type="RefSeq" id="WP_164455267.1">
    <property type="nucleotide sequence ID" value="NZ_JAAIJQ010000093.1"/>
</dbReference>
<dbReference type="PIRSF" id="PIRSF002756">
    <property type="entry name" value="PstS"/>
    <property type="match status" value="1"/>
</dbReference>
<evidence type="ECO:0000256" key="7">
    <source>
        <dbReference type="PIRNR" id="PIRNR002756"/>
    </source>
</evidence>
<evidence type="ECO:0000256" key="3">
    <source>
        <dbReference type="ARBA" id="ARBA00011529"/>
    </source>
</evidence>
<keyword evidence="8" id="KW-0732">Signal</keyword>
<evidence type="ECO:0000256" key="2">
    <source>
        <dbReference type="ARBA" id="ARBA00008725"/>
    </source>
</evidence>
<dbReference type="GO" id="GO:0043190">
    <property type="term" value="C:ATP-binding cassette (ABC) transporter complex"/>
    <property type="evidence" value="ECO:0007669"/>
    <property type="project" value="InterPro"/>
</dbReference>
<dbReference type="GO" id="GO:0035435">
    <property type="term" value="P:phosphate ion transmembrane transport"/>
    <property type="evidence" value="ECO:0007669"/>
    <property type="project" value="InterPro"/>
</dbReference>
<keyword evidence="5 7" id="KW-0813">Transport</keyword>
<evidence type="ECO:0000313" key="10">
    <source>
        <dbReference type="EMBL" id="NEV64480.1"/>
    </source>
</evidence>
<dbReference type="InterPro" id="IPR024370">
    <property type="entry name" value="PBP_domain"/>
</dbReference>
<comment type="subunit">
    <text evidence="3 7">The complex is composed of two ATP-binding proteins (PstB), two transmembrane proteins (PstC and PstA) and a solute-binding protein (PstS).</text>
</comment>
<feature type="chain" id="PRO_5026786329" description="Phosphate-binding protein PstS" evidence="8">
    <location>
        <begin position="29"/>
        <end position="348"/>
    </location>
</feature>
<feature type="domain" description="PBP" evidence="9">
    <location>
        <begin position="28"/>
        <end position="318"/>
    </location>
</feature>
<comment type="function">
    <text evidence="1 7">Part of the ABC transporter complex PstSACB involved in phosphate import.</text>
</comment>
<comment type="similarity">
    <text evidence="2 7">Belongs to the PstS family.</text>
</comment>
<evidence type="ECO:0000313" key="11">
    <source>
        <dbReference type="Proteomes" id="UP000483379"/>
    </source>
</evidence>
<dbReference type="Pfam" id="PF12849">
    <property type="entry name" value="PBP_like_2"/>
    <property type="match status" value="1"/>
</dbReference>
<dbReference type="AlphaFoldDB" id="A0A6M0K434"/>
<keyword evidence="11" id="KW-1185">Reference proteome</keyword>
<gene>
    <name evidence="10" type="primary">pstS</name>
    <name evidence="10" type="ORF">G3446_21820</name>
</gene>
<dbReference type="PANTHER" id="PTHR42996:SF1">
    <property type="entry name" value="PHOSPHATE-BINDING PROTEIN PSTS"/>
    <property type="match status" value="1"/>
</dbReference>